<dbReference type="GO" id="GO:0015293">
    <property type="term" value="F:symporter activity"/>
    <property type="evidence" value="ECO:0007669"/>
    <property type="project" value="InterPro"/>
</dbReference>
<keyword evidence="3" id="KW-1133">Transmembrane helix</keyword>
<feature type="transmembrane region" description="Helical" evidence="3">
    <location>
        <begin position="94"/>
        <end position="112"/>
    </location>
</feature>
<keyword evidence="3" id="KW-0472">Membrane</keyword>
<gene>
    <name evidence="4" type="primary">Mfsd12</name>
    <name evidence="4" type="ORF">CEUAER_R02190</name>
</gene>
<comment type="subcellular location">
    <subcellularLocation>
        <location evidence="1">Membrane</location>
        <topology evidence="1">Multi-pass membrane protein</topology>
    </subcellularLocation>
</comment>
<accession>A0A7L4KBV8</accession>
<dbReference type="GO" id="GO:0005886">
    <property type="term" value="C:plasma membrane"/>
    <property type="evidence" value="ECO:0007669"/>
    <property type="project" value="TreeGrafter"/>
</dbReference>
<sequence>RGMAERGGGGTAELSLRARLSFAAGHFLNDLCASLWFTYLLLYLHAVLGYGHRLAGALLLAGQVADGLCTPLLGYETDRSAGCGRYGRRKSWHLAGTTCVLVSFPFIFNPCLGCKENTPQWAAFVYYLPFILIFQFGWAATQISHLSLIPELVSSDHEKVELTAFRYAFTVMANITVYGLAWLLLNFQVDQSDPTEHLGVQDVPVFRDLSLIVVGVGAVFSLIFHLGTKEKTYTGSLPQLEERVALLQKEPTNPAHSLLIWKDWLLEPAFYQVAVLYMSTRLIVNLSQTYIAMYLTNSLLLPKQYIATIPLVMYVSGFLSSFLMKPVNKWIGRNLTYFVGILVVLAFASWVTLAREMGAEIYGAAVLLGAGSATILVTSLSMTADLIGTNTHSSAFVYGAMSFTDKMANGLAVMVIQNLHPCPTELCCPACISFYHWVMVVVTGGTAIAAIACLCCIMVWPIRVRYRE</sequence>
<dbReference type="GO" id="GO:0043474">
    <property type="term" value="P:pigment metabolic process involved in pigmentation"/>
    <property type="evidence" value="ECO:0007669"/>
    <property type="project" value="TreeGrafter"/>
</dbReference>
<dbReference type="AlphaFoldDB" id="A0A7L4KBV8"/>
<dbReference type="SUPFAM" id="SSF103473">
    <property type="entry name" value="MFS general substrate transporter"/>
    <property type="match status" value="1"/>
</dbReference>
<dbReference type="InterPro" id="IPR036259">
    <property type="entry name" value="MFS_trans_sf"/>
</dbReference>
<dbReference type="InterPro" id="IPR039672">
    <property type="entry name" value="MFS_2"/>
</dbReference>
<dbReference type="Pfam" id="PF13347">
    <property type="entry name" value="MFS_2"/>
    <property type="match status" value="1"/>
</dbReference>
<organism evidence="4 5">
    <name type="scientific">Ceuthmochares aereus</name>
    <dbReference type="NCBI Taxonomy" id="1961834"/>
    <lineage>
        <taxon>Eukaryota</taxon>
        <taxon>Metazoa</taxon>
        <taxon>Chordata</taxon>
        <taxon>Craniata</taxon>
        <taxon>Vertebrata</taxon>
        <taxon>Euteleostomi</taxon>
        <taxon>Archelosauria</taxon>
        <taxon>Archosauria</taxon>
        <taxon>Dinosauria</taxon>
        <taxon>Saurischia</taxon>
        <taxon>Theropoda</taxon>
        <taxon>Coelurosauria</taxon>
        <taxon>Aves</taxon>
        <taxon>Neognathae</taxon>
        <taxon>Neoaves</taxon>
        <taxon>Otidimorphae</taxon>
        <taxon>Cuculiformes</taxon>
        <taxon>Cuculidae</taxon>
        <taxon>Ceuthmochares</taxon>
    </lineage>
</organism>
<evidence type="ECO:0000256" key="3">
    <source>
        <dbReference type="SAM" id="Phobius"/>
    </source>
</evidence>
<evidence type="ECO:0000313" key="4">
    <source>
        <dbReference type="EMBL" id="NXY50237.1"/>
    </source>
</evidence>
<dbReference type="Gene3D" id="1.20.1250.20">
    <property type="entry name" value="MFS general substrate transporter like domains"/>
    <property type="match status" value="2"/>
</dbReference>
<dbReference type="PANTHER" id="PTHR11328:SF28">
    <property type="entry name" value="MAJOR FACILITATOR SUPERFAMILY DOMAIN-CONTAINING PROTEIN 12"/>
    <property type="match status" value="1"/>
</dbReference>
<dbReference type="GO" id="GO:0048021">
    <property type="term" value="P:regulation of melanin biosynthetic process"/>
    <property type="evidence" value="ECO:0007669"/>
    <property type="project" value="TreeGrafter"/>
</dbReference>
<protein>
    <submittedName>
        <fullName evidence="4">MFS12 protein</fullName>
    </submittedName>
</protein>
<feature type="non-terminal residue" evidence="4">
    <location>
        <position position="468"/>
    </location>
</feature>
<keyword evidence="5" id="KW-1185">Reference proteome</keyword>
<proteinExistence type="inferred from homology"/>
<feature type="transmembrane region" description="Helical" evidence="3">
    <location>
        <begin position="305"/>
        <end position="323"/>
    </location>
</feature>
<feature type="transmembrane region" description="Helical" evidence="3">
    <location>
        <begin position="361"/>
        <end position="382"/>
    </location>
</feature>
<comment type="similarity">
    <text evidence="2">Belongs to the major facilitator superfamily.</text>
</comment>
<feature type="transmembrane region" description="Helical" evidence="3">
    <location>
        <begin position="205"/>
        <end position="227"/>
    </location>
</feature>
<feature type="transmembrane region" description="Helical" evidence="3">
    <location>
        <begin position="335"/>
        <end position="354"/>
    </location>
</feature>
<keyword evidence="3" id="KW-0812">Transmembrane</keyword>
<evidence type="ECO:0000256" key="1">
    <source>
        <dbReference type="ARBA" id="ARBA00004141"/>
    </source>
</evidence>
<dbReference type="GO" id="GO:0008643">
    <property type="term" value="P:carbohydrate transport"/>
    <property type="evidence" value="ECO:0007669"/>
    <property type="project" value="InterPro"/>
</dbReference>
<dbReference type="EMBL" id="VWPQ01010763">
    <property type="protein sequence ID" value="NXY50237.1"/>
    <property type="molecule type" value="Genomic_DNA"/>
</dbReference>
<dbReference type="OrthoDB" id="1730117at2759"/>
<dbReference type="FunFam" id="1.20.1250.20:FF:000905">
    <property type="entry name" value="Major facilitator superfamily domain containing 12"/>
    <property type="match status" value="1"/>
</dbReference>
<dbReference type="Proteomes" id="UP000519239">
    <property type="component" value="Unassembled WGS sequence"/>
</dbReference>
<feature type="transmembrane region" description="Helical" evidence="3">
    <location>
        <begin position="124"/>
        <end position="144"/>
    </location>
</feature>
<evidence type="ECO:0000313" key="5">
    <source>
        <dbReference type="Proteomes" id="UP000519239"/>
    </source>
</evidence>
<feature type="transmembrane region" description="Helical" evidence="3">
    <location>
        <begin position="20"/>
        <end position="42"/>
    </location>
</feature>
<reference evidence="4 5" key="1">
    <citation type="submission" date="2019-09" db="EMBL/GenBank/DDBJ databases">
        <title>Bird 10,000 Genomes (B10K) Project - Family phase.</title>
        <authorList>
            <person name="Zhang G."/>
        </authorList>
    </citation>
    <scope>NUCLEOTIDE SEQUENCE [LARGE SCALE GENOMIC DNA]</scope>
    <source>
        <strain evidence="4">B10K-CU-031-02</strain>
        <tissue evidence="4">Muscle</tissue>
    </source>
</reference>
<name>A0A7L4KBV8_9AVES</name>
<feature type="transmembrane region" description="Helical" evidence="3">
    <location>
        <begin position="164"/>
        <end position="185"/>
    </location>
</feature>
<comment type="caution">
    <text evidence="4">The sequence shown here is derived from an EMBL/GenBank/DDBJ whole genome shotgun (WGS) entry which is preliminary data.</text>
</comment>
<dbReference type="CDD" id="cd17491">
    <property type="entry name" value="MFS_MFSD12"/>
    <property type="match status" value="1"/>
</dbReference>
<feature type="non-terminal residue" evidence="4">
    <location>
        <position position="1"/>
    </location>
</feature>
<dbReference type="PANTHER" id="PTHR11328">
    <property type="entry name" value="MAJOR FACILITATOR SUPERFAMILY DOMAIN-CONTAINING PROTEIN"/>
    <property type="match status" value="1"/>
</dbReference>
<feature type="transmembrane region" description="Helical" evidence="3">
    <location>
        <begin position="434"/>
        <end position="460"/>
    </location>
</feature>
<evidence type="ECO:0000256" key="2">
    <source>
        <dbReference type="ARBA" id="ARBA00008335"/>
    </source>
</evidence>